<dbReference type="EMBL" id="SJPN01000003">
    <property type="protein sequence ID" value="TWU04433.1"/>
    <property type="molecule type" value="Genomic_DNA"/>
</dbReference>
<accession>A0A5C6AWW7</accession>
<protein>
    <submittedName>
        <fullName evidence="1">Uncharacterized protein</fullName>
    </submittedName>
</protein>
<organism evidence="1 2">
    <name type="scientific">Stieleria varia</name>
    <dbReference type="NCBI Taxonomy" id="2528005"/>
    <lineage>
        <taxon>Bacteria</taxon>
        <taxon>Pseudomonadati</taxon>
        <taxon>Planctomycetota</taxon>
        <taxon>Planctomycetia</taxon>
        <taxon>Pirellulales</taxon>
        <taxon>Pirellulaceae</taxon>
        <taxon>Stieleria</taxon>
    </lineage>
</organism>
<dbReference type="Proteomes" id="UP000320176">
    <property type="component" value="Unassembled WGS sequence"/>
</dbReference>
<name>A0A5C6AWW7_9BACT</name>
<comment type="caution">
    <text evidence="1">The sequence shown here is derived from an EMBL/GenBank/DDBJ whole genome shotgun (WGS) entry which is preliminary data.</text>
</comment>
<dbReference type="AlphaFoldDB" id="A0A5C6AWW7"/>
<evidence type="ECO:0000313" key="1">
    <source>
        <dbReference type="EMBL" id="TWU04433.1"/>
    </source>
</evidence>
<reference evidence="1 2" key="1">
    <citation type="submission" date="2019-02" db="EMBL/GenBank/DDBJ databases">
        <title>Deep-cultivation of Planctomycetes and their phenomic and genomic characterization uncovers novel biology.</title>
        <authorList>
            <person name="Wiegand S."/>
            <person name="Jogler M."/>
            <person name="Boedeker C."/>
            <person name="Pinto D."/>
            <person name="Vollmers J."/>
            <person name="Rivas-Marin E."/>
            <person name="Kohn T."/>
            <person name="Peeters S.H."/>
            <person name="Heuer A."/>
            <person name="Rast P."/>
            <person name="Oberbeckmann S."/>
            <person name="Bunk B."/>
            <person name="Jeske O."/>
            <person name="Meyerdierks A."/>
            <person name="Storesund J.E."/>
            <person name="Kallscheuer N."/>
            <person name="Luecker S."/>
            <person name="Lage O.M."/>
            <person name="Pohl T."/>
            <person name="Merkel B.J."/>
            <person name="Hornburger P."/>
            <person name="Mueller R.-W."/>
            <person name="Bruemmer F."/>
            <person name="Labrenz M."/>
            <person name="Spormann A.M."/>
            <person name="Op Den Camp H."/>
            <person name="Overmann J."/>
            <person name="Amann R."/>
            <person name="Jetten M.S.M."/>
            <person name="Mascher T."/>
            <person name="Medema M.H."/>
            <person name="Devos D.P."/>
            <person name="Kaster A.-K."/>
            <person name="Ovreas L."/>
            <person name="Rohde M."/>
            <person name="Galperin M.Y."/>
            <person name="Jogler C."/>
        </authorList>
    </citation>
    <scope>NUCLEOTIDE SEQUENCE [LARGE SCALE GENOMIC DNA]</scope>
    <source>
        <strain evidence="1 2">Pla52n</strain>
    </source>
</reference>
<evidence type="ECO:0000313" key="2">
    <source>
        <dbReference type="Proteomes" id="UP000320176"/>
    </source>
</evidence>
<sequence length="133" mass="16039">MSEILCLAAVLMSSVAPAVNESGRRTRQDVDLIELNHFLDDQGREVFQQLIFYEWSRHDREFHVRAWRLIKQPGQMPRRQWKPDGYLCSWRDNALTREVWSPSLRETWTQKDPERVNRQILPENLRRPLWPKD</sequence>
<proteinExistence type="predicted"/>
<gene>
    <name evidence="1" type="ORF">Pla52n_24740</name>
</gene>
<dbReference type="RefSeq" id="WP_231741938.1">
    <property type="nucleotide sequence ID" value="NZ_CP151726.1"/>
</dbReference>
<keyword evidence="2" id="KW-1185">Reference proteome</keyword>